<dbReference type="HOGENOM" id="CLU_3424730_0_0_11"/>
<evidence type="ECO:0000256" key="1">
    <source>
        <dbReference type="SAM" id="MobiDB-lite"/>
    </source>
</evidence>
<sequence>MLVHDPTGRTRGYRPAQRAERR</sequence>
<dbReference type="KEGG" id="fal:FRAAL6254"/>
<evidence type="ECO:0000313" key="2">
    <source>
        <dbReference type="EMBL" id="CAJ64877.1"/>
    </source>
</evidence>
<evidence type="ECO:0000313" key="3">
    <source>
        <dbReference type="Proteomes" id="UP000000657"/>
    </source>
</evidence>
<gene>
    <name evidence="2" type="ordered locus">FRAAL6254</name>
</gene>
<reference evidence="2 3" key="1">
    <citation type="journal article" date="2007" name="Genome Res.">
        <title>Genome characteristics of facultatively symbiotic Frankia sp. strains reflect host range and host plant biogeography.</title>
        <authorList>
            <person name="Normand P."/>
            <person name="Lapierre P."/>
            <person name="Tisa L.S."/>
            <person name="Gogarten J.P."/>
            <person name="Alloisio N."/>
            <person name="Bagnarol E."/>
            <person name="Bassi C.A."/>
            <person name="Berry A.M."/>
            <person name="Bickhart D.M."/>
            <person name="Choisne N."/>
            <person name="Couloux A."/>
            <person name="Cournoyer B."/>
            <person name="Cruveiller S."/>
            <person name="Daubin V."/>
            <person name="Demange N."/>
            <person name="Francino M.P."/>
            <person name="Goltsman E."/>
            <person name="Huang Y."/>
            <person name="Kopp O.R."/>
            <person name="Labarre L."/>
            <person name="Lapidus A."/>
            <person name="Lavire C."/>
            <person name="Marechal J."/>
            <person name="Martinez M."/>
            <person name="Mastronunzio J.E."/>
            <person name="Mullin B.C."/>
            <person name="Niemann J."/>
            <person name="Pujic P."/>
            <person name="Rawnsley T."/>
            <person name="Rouy Z."/>
            <person name="Schenowitz C."/>
            <person name="Sellstedt A."/>
            <person name="Tavares F."/>
            <person name="Tomkins J.P."/>
            <person name="Vallenet D."/>
            <person name="Valverde C."/>
            <person name="Wall L.G."/>
            <person name="Wang Y."/>
            <person name="Medigue C."/>
            <person name="Benson D.R."/>
        </authorList>
    </citation>
    <scope>NUCLEOTIDE SEQUENCE [LARGE SCALE GENOMIC DNA]</scope>
    <source>
        <strain evidence="3">DSM 45986 / CECT 9034 / ACN14a</strain>
    </source>
</reference>
<protein>
    <submittedName>
        <fullName evidence="2">Uncharacterized protein</fullName>
    </submittedName>
</protein>
<name>Q0RCE8_FRAAA</name>
<dbReference type="AlphaFoldDB" id="Q0RCE8"/>
<accession>Q0RCE8</accession>
<dbReference type="EMBL" id="CT573213">
    <property type="protein sequence ID" value="CAJ64877.1"/>
    <property type="molecule type" value="Genomic_DNA"/>
</dbReference>
<proteinExistence type="predicted"/>
<keyword evidence="3" id="KW-1185">Reference proteome</keyword>
<dbReference type="Proteomes" id="UP000000657">
    <property type="component" value="Chromosome"/>
</dbReference>
<organism evidence="2 3">
    <name type="scientific">Frankia alni (strain DSM 45986 / CECT 9034 / ACN14a)</name>
    <dbReference type="NCBI Taxonomy" id="326424"/>
    <lineage>
        <taxon>Bacteria</taxon>
        <taxon>Bacillati</taxon>
        <taxon>Actinomycetota</taxon>
        <taxon>Actinomycetes</taxon>
        <taxon>Frankiales</taxon>
        <taxon>Frankiaceae</taxon>
        <taxon>Frankia</taxon>
    </lineage>
</organism>
<feature type="region of interest" description="Disordered" evidence="1">
    <location>
        <begin position="1"/>
        <end position="22"/>
    </location>
</feature>